<dbReference type="PANTHER" id="PTHR42760:SF40">
    <property type="entry name" value="3-OXOACYL-[ACYL-CARRIER-PROTEIN] REDUCTASE, CHLOROPLASTIC"/>
    <property type="match status" value="1"/>
</dbReference>
<comment type="similarity">
    <text evidence="1 2">Belongs to the short-chain dehydrogenases/reductases (SDR) family.</text>
</comment>
<dbReference type="InterPro" id="IPR036291">
    <property type="entry name" value="NAD(P)-bd_dom_sf"/>
</dbReference>
<reference evidence="3 4" key="1">
    <citation type="submission" date="2014-12" db="EMBL/GenBank/DDBJ databases">
        <title>Genome assembly of Enhygromyxa salina DSM 15201.</title>
        <authorList>
            <person name="Sharma G."/>
            <person name="Subramanian S."/>
        </authorList>
    </citation>
    <scope>NUCLEOTIDE SEQUENCE [LARGE SCALE GENOMIC DNA]</scope>
    <source>
        <strain evidence="3 4">DSM 15201</strain>
    </source>
</reference>
<gene>
    <name evidence="3" type="ORF">DB30_03588</name>
</gene>
<organism evidence="3 4">
    <name type="scientific">Enhygromyxa salina</name>
    <dbReference type="NCBI Taxonomy" id="215803"/>
    <lineage>
        <taxon>Bacteria</taxon>
        <taxon>Pseudomonadati</taxon>
        <taxon>Myxococcota</taxon>
        <taxon>Polyangia</taxon>
        <taxon>Nannocystales</taxon>
        <taxon>Nannocystaceae</taxon>
        <taxon>Enhygromyxa</taxon>
    </lineage>
</organism>
<dbReference type="PRINTS" id="PR00081">
    <property type="entry name" value="GDHRDH"/>
</dbReference>
<protein>
    <submittedName>
        <fullName evidence="3">Dehydrogenase</fullName>
    </submittedName>
</protein>
<dbReference type="SUPFAM" id="SSF51735">
    <property type="entry name" value="NAD(P)-binding Rossmann-fold domains"/>
    <property type="match status" value="1"/>
</dbReference>
<dbReference type="AlphaFoldDB" id="A0A0C2D185"/>
<proteinExistence type="inferred from homology"/>
<dbReference type="InterPro" id="IPR020904">
    <property type="entry name" value="Sc_DH/Rdtase_CS"/>
</dbReference>
<sequence length="225" mass="23743">MVVVTGGTGALGAAVTAALVERGAKVQIPVLETEGDGAFDLGTHEHVELRYGVDLTDERAACNYFNEIPRPWATLNVAGGFSMAPLVETSFTEFEHMWRMNVVSCFLACRESVRRMRESDAGGRIVNVSARPALVPTAGMIAYAAAKSAVAAMTQALAEELASEKIWVNAVAPSIIDTPANRAAMPNAPHDRWPSPAAIAATILTLASPENHCARGAVVPVFGQS</sequence>
<dbReference type="PANTHER" id="PTHR42760">
    <property type="entry name" value="SHORT-CHAIN DEHYDROGENASES/REDUCTASES FAMILY MEMBER"/>
    <property type="match status" value="1"/>
</dbReference>
<evidence type="ECO:0000313" key="3">
    <source>
        <dbReference type="EMBL" id="KIG16991.1"/>
    </source>
</evidence>
<evidence type="ECO:0000256" key="2">
    <source>
        <dbReference type="RuleBase" id="RU000363"/>
    </source>
</evidence>
<dbReference type="EMBL" id="JMCC02000029">
    <property type="protein sequence ID" value="KIG16991.1"/>
    <property type="molecule type" value="Genomic_DNA"/>
</dbReference>
<name>A0A0C2D185_9BACT</name>
<evidence type="ECO:0000313" key="4">
    <source>
        <dbReference type="Proteomes" id="UP000031599"/>
    </source>
</evidence>
<dbReference type="Gene3D" id="3.40.50.720">
    <property type="entry name" value="NAD(P)-binding Rossmann-like Domain"/>
    <property type="match status" value="1"/>
</dbReference>
<dbReference type="Proteomes" id="UP000031599">
    <property type="component" value="Unassembled WGS sequence"/>
</dbReference>
<accession>A0A0C2D185</accession>
<dbReference type="PROSITE" id="PS00061">
    <property type="entry name" value="ADH_SHORT"/>
    <property type="match status" value="1"/>
</dbReference>
<evidence type="ECO:0000256" key="1">
    <source>
        <dbReference type="ARBA" id="ARBA00006484"/>
    </source>
</evidence>
<dbReference type="GO" id="GO:0016616">
    <property type="term" value="F:oxidoreductase activity, acting on the CH-OH group of donors, NAD or NADP as acceptor"/>
    <property type="evidence" value="ECO:0007669"/>
    <property type="project" value="TreeGrafter"/>
</dbReference>
<comment type="caution">
    <text evidence="3">The sequence shown here is derived from an EMBL/GenBank/DDBJ whole genome shotgun (WGS) entry which is preliminary data.</text>
</comment>
<dbReference type="GO" id="GO:0030497">
    <property type="term" value="P:fatty acid elongation"/>
    <property type="evidence" value="ECO:0007669"/>
    <property type="project" value="TreeGrafter"/>
</dbReference>
<dbReference type="PRINTS" id="PR00080">
    <property type="entry name" value="SDRFAMILY"/>
</dbReference>
<dbReference type="InterPro" id="IPR002347">
    <property type="entry name" value="SDR_fam"/>
</dbReference>
<dbReference type="Pfam" id="PF00106">
    <property type="entry name" value="adh_short"/>
    <property type="match status" value="1"/>
</dbReference>